<protein>
    <submittedName>
        <fullName evidence="6">LAME_0F04588g1_1</fullName>
    </submittedName>
</protein>
<dbReference type="GO" id="GO:0031267">
    <property type="term" value="F:small GTPase binding"/>
    <property type="evidence" value="ECO:0007669"/>
    <property type="project" value="InterPro"/>
</dbReference>
<dbReference type="InterPro" id="IPR011989">
    <property type="entry name" value="ARM-like"/>
</dbReference>
<organism evidence="6 7">
    <name type="scientific">Lachancea meyersii CBS 8951</name>
    <dbReference type="NCBI Taxonomy" id="1266667"/>
    <lineage>
        <taxon>Eukaryota</taxon>
        <taxon>Fungi</taxon>
        <taxon>Dikarya</taxon>
        <taxon>Ascomycota</taxon>
        <taxon>Saccharomycotina</taxon>
        <taxon>Saccharomycetes</taxon>
        <taxon>Saccharomycetales</taxon>
        <taxon>Saccharomycetaceae</taxon>
        <taxon>Lachancea</taxon>
    </lineage>
</organism>
<name>A0A1G4JSI4_9SACH</name>
<evidence type="ECO:0000256" key="1">
    <source>
        <dbReference type="ARBA" id="ARBA00004123"/>
    </source>
</evidence>
<dbReference type="Gene3D" id="1.25.10.10">
    <property type="entry name" value="Leucine-rich Repeat Variant"/>
    <property type="match status" value="1"/>
</dbReference>
<dbReference type="SUPFAM" id="SSF48371">
    <property type="entry name" value="ARM repeat"/>
    <property type="match status" value="1"/>
</dbReference>
<evidence type="ECO:0000256" key="2">
    <source>
        <dbReference type="ARBA" id="ARBA00007991"/>
    </source>
</evidence>
<comment type="similarity">
    <text evidence="2">Belongs to the importin beta family.</text>
</comment>
<feature type="domain" description="Importin N-terminal" evidence="5">
    <location>
        <begin position="34"/>
        <end position="106"/>
    </location>
</feature>
<dbReference type="PANTHER" id="PTHR10997:SF7">
    <property type="entry name" value="IMPORTIN-11"/>
    <property type="match status" value="1"/>
</dbReference>
<proteinExistence type="inferred from homology"/>
<dbReference type="InterPro" id="IPR058669">
    <property type="entry name" value="TPR_IPO7/11-like"/>
</dbReference>
<evidence type="ECO:0000256" key="3">
    <source>
        <dbReference type="ARBA" id="ARBA00022448"/>
    </source>
</evidence>
<sequence length="1034" mass="118995">MSDGTRNLNELDLVQVLEQASNARNAGSQVQKAAELQLKSWESQKGFHFLLQSIYLDLSCPLNIRWLAIIQFKNGVEKYWRSTRVNAIAKDEKASIRAHLFDLINEKNNQLCIQNAQATARIARLDFPGDWPHLFEQLEQLLGNESIWQDAVKVYNLLLIANQVVKIMATARIGRCRPAMQSKTPLIFPLIVRTYLKAFNDWTTSTNVDEDSLTQIQVSYLALKVLRRLVAEGYESPHRNEPVREFLQISVNHFELLLSHYNNYRKFDSYEKFVRCYGKLYYNIMCASPSNFILLPCSLQVLVTFTKLLMDRAPDVYNENADLNGDFWEQIAIRGFLLLKRLINFIHKKGAVTIRAKNDKAEVDAAIRRISTDFLNEHLIQRWVDMLMEWYIKLRLPELENWALDPEEWMNEQLVTSYEHQIRPCAENFFQDLIATFPQLLVPYLLNKIQTDVGTLGYGMEDLLNKDSIFASFQLSASSISESVDFDRLFVDVFIPEATSSQVSQDHSKILKRRVALVINEWCSVKCSEESKQLCYKLLLKLITEENDKVIQLTSVQTLRTMVDDWNFDKNSFQPYLEDTVFVLLKRLLPSVSLTETRLYVLNTLSDVIIQTKPLISKTQLVEILQIVPDLWEISIKDPSEAILTNALLRLLRHCVDSLGKNSPATWQIALPITQAACNPSSPQYSLLYEDGFELWQSLLQNCPSEKQVDNAFLELIPLLHNAIQNQTEILPTLLEIVRSYALLLNAEQFRQFESLSFVVSYLSKYLLKLRDDSFDLLLSILDILVLITNQENLNSLLDFFLDSKVFDAIFDVLFREEQVSSFQAGQLLQVVARVAFVNPQSILQILEAFYYQLPSSTENSYLPLEQRKSVNRDLPFEDVVNKFITIWILCFKDFYDPKIKKIHTLGVSSMLRTLALPVLAEFPSLASLWVEFLEETNETAGGDCEKFHLKESTYTGDANENEEEYPPTCEQFRLIELSRTRDPAHNVSLKASITQIMRFLESELGPQLQNLVASVDAASLENLNLFLSMPSQK</sequence>
<dbReference type="InterPro" id="IPR016024">
    <property type="entry name" value="ARM-type_fold"/>
</dbReference>
<dbReference type="PANTHER" id="PTHR10997">
    <property type="entry name" value="IMPORTIN-7, 8, 11"/>
    <property type="match status" value="1"/>
</dbReference>
<reference evidence="7" key="1">
    <citation type="submission" date="2016-03" db="EMBL/GenBank/DDBJ databases">
        <authorList>
            <person name="Devillers Hugo."/>
        </authorList>
    </citation>
    <scope>NUCLEOTIDE SEQUENCE [LARGE SCALE GENOMIC DNA]</scope>
</reference>
<comment type="subcellular location">
    <subcellularLocation>
        <location evidence="1">Nucleus</location>
    </subcellularLocation>
</comment>
<dbReference type="InterPro" id="IPR001494">
    <property type="entry name" value="Importin-beta_N"/>
</dbReference>
<keyword evidence="7" id="KW-1185">Reference proteome</keyword>
<evidence type="ECO:0000256" key="4">
    <source>
        <dbReference type="ARBA" id="ARBA00023242"/>
    </source>
</evidence>
<dbReference type="OrthoDB" id="361693at2759"/>
<accession>A0A1G4JSI4</accession>
<dbReference type="Pfam" id="PF25758">
    <property type="entry name" value="TPR_IPO11"/>
    <property type="match status" value="1"/>
</dbReference>
<dbReference type="EMBL" id="LT598477">
    <property type="protein sequence ID" value="SCU93665.1"/>
    <property type="molecule type" value="Genomic_DNA"/>
</dbReference>
<keyword evidence="3" id="KW-0813">Transport</keyword>
<gene>
    <name evidence="6" type="ORF">LAME_0F04588G</name>
</gene>
<dbReference type="PROSITE" id="PS50166">
    <property type="entry name" value="IMPORTIN_B_NT"/>
    <property type="match status" value="1"/>
</dbReference>
<dbReference type="GO" id="GO:0005635">
    <property type="term" value="C:nuclear envelope"/>
    <property type="evidence" value="ECO:0007669"/>
    <property type="project" value="TreeGrafter"/>
</dbReference>
<evidence type="ECO:0000313" key="7">
    <source>
        <dbReference type="Proteomes" id="UP000191144"/>
    </source>
</evidence>
<evidence type="ECO:0000313" key="6">
    <source>
        <dbReference type="EMBL" id="SCU93665.1"/>
    </source>
</evidence>
<dbReference type="SMART" id="SM00913">
    <property type="entry name" value="IBN_N"/>
    <property type="match status" value="1"/>
</dbReference>
<evidence type="ECO:0000259" key="5">
    <source>
        <dbReference type="PROSITE" id="PS50166"/>
    </source>
</evidence>
<dbReference type="GO" id="GO:0005829">
    <property type="term" value="C:cytosol"/>
    <property type="evidence" value="ECO:0007669"/>
    <property type="project" value="TreeGrafter"/>
</dbReference>
<dbReference type="AlphaFoldDB" id="A0A1G4JSI4"/>
<dbReference type="Proteomes" id="UP000191144">
    <property type="component" value="Chromosome F"/>
</dbReference>
<dbReference type="GO" id="GO:0006606">
    <property type="term" value="P:protein import into nucleus"/>
    <property type="evidence" value="ECO:0007669"/>
    <property type="project" value="TreeGrafter"/>
</dbReference>
<dbReference type="Pfam" id="PF03810">
    <property type="entry name" value="IBN_N"/>
    <property type="match status" value="1"/>
</dbReference>
<keyword evidence="4" id="KW-0539">Nucleus</keyword>